<evidence type="ECO:0000313" key="3">
    <source>
        <dbReference type="EMBL" id="PIC26214.1"/>
    </source>
</evidence>
<keyword evidence="4" id="KW-1185">Reference proteome</keyword>
<feature type="coiled-coil region" evidence="1">
    <location>
        <begin position="129"/>
        <end position="178"/>
    </location>
</feature>
<keyword evidence="2" id="KW-0472">Membrane</keyword>
<keyword evidence="1" id="KW-0175">Coiled coil</keyword>
<dbReference type="EMBL" id="PDUG01000005">
    <property type="protein sequence ID" value="PIC26214.1"/>
    <property type="molecule type" value="Genomic_DNA"/>
</dbReference>
<feature type="coiled-coil region" evidence="1">
    <location>
        <begin position="311"/>
        <end position="338"/>
    </location>
</feature>
<evidence type="ECO:0000256" key="2">
    <source>
        <dbReference type="SAM" id="Phobius"/>
    </source>
</evidence>
<evidence type="ECO:0000313" key="4">
    <source>
        <dbReference type="Proteomes" id="UP000230233"/>
    </source>
</evidence>
<keyword evidence="2" id="KW-1133">Transmembrane helix</keyword>
<dbReference type="Proteomes" id="UP000230233">
    <property type="component" value="Chromosome V"/>
</dbReference>
<accession>A0A2G5TFW3</accession>
<dbReference type="STRING" id="1611254.A0A2G5TFW3"/>
<sequence length="405" mass="49189">MDLENERDTIWNHSFDTLKYYYNFFMMTKRGRVIVGTVILAVGCYKVFQWYRENRRAQNAIKKPPLKINHNHENEDFQRLLEKQKKEMELEEEEENERRRIALDQRMAERRSNLQKMIHEMTANDEENNRKFRKLKEESEERLRKIMEQNQRDQAVKNANANREIDQLRSQGKREVEAIQAERMRIRKIHQRNSEKLDEEFEANRRNFELEEEKRKEELIREKERAEQRKREIEDQLKKDLEELRRRGQQRKQEMEEYLYQIQRALQMKVWNQIIESNWTNRLNTLRSSFQDIQKLYNQMKRVRDKSNFDANQLLSAISQQKELMENEANEMDKLYNEHGKTFLLDIKDSVVDVTEECNRLIYVLKNEPSNTARIEECFSALSAVTNSIPTLAELKSRNAESMKE</sequence>
<reference evidence="4" key="1">
    <citation type="submission" date="2017-10" db="EMBL/GenBank/DDBJ databases">
        <title>Rapid genome shrinkage in a self-fertile nematode reveals novel sperm competition proteins.</title>
        <authorList>
            <person name="Yin D."/>
            <person name="Schwarz E.M."/>
            <person name="Thomas C.G."/>
            <person name="Felde R.L."/>
            <person name="Korf I.F."/>
            <person name="Cutter A.D."/>
            <person name="Schartner C.M."/>
            <person name="Ralston E.J."/>
            <person name="Meyer B.J."/>
            <person name="Haag E.S."/>
        </authorList>
    </citation>
    <scope>NUCLEOTIDE SEQUENCE [LARGE SCALE GENOMIC DNA]</scope>
    <source>
        <strain evidence="4">JU1422</strain>
    </source>
</reference>
<protein>
    <submittedName>
        <fullName evidence="3">Uncharacterized protein</fullName>
    </submittedName>
</protein>
<feature type="transmembrane region" description="Helical" evidence="2">
    <location>
        <begin position="33"/>
        <end position="51"/>
    </location>
</feature>
<gene>
    <name evidence="3" type="primary">Cnig_chr_V.g18855</name>
    <name evidence="3" type="ORF">B9Z55_018855</name>
</gene>
<dbReference type="AlphaFoldDB" id="A0A2G5TFW3"/>
<organism evidence="3 4">
    <name type="scientific">Caenorhabditis nigoni</name>
    <dbReference type="NCBI Taxonomy" id="1611254"/>
    <lineage>
        <taxon>Eukaryota</taxon>
        <taxon>Metazoa</taxon>
        <taxon>Ecdysozoa</taxon>
        <taxon>Nematoda</taxon>
        <taxon>Chromadorea</taxon>
        <taxon>Rhabditida</taxon>
        <taxon>Rhabditina</taxon>
        <taxon>Rhabditomorpha</taxon>
        <taxon>Rhabditoidea</taxon>
        <taxon>Rhabditidae</taxon>
        <taxon>Peloderinae</taxon>
        <taxon>Caenorhabditis</taxon>
    </lineage>
</organism>
<name>A0A2G5TFW3_9PELO</name>
<feature type="coiled-coil region" evidence="1">
    <location>
        <begin position="67"/>
        <end position="105"/>
    </location>
</feature>
<evidence type="ECO:0000256" key="1">
    <source>
        <dbReference type="SAM" id="Coils"/>
    </source>
</evidence>
<feature type="coiled-coil region" evidence="1">
    <location>
        <begin position="207"/>
        <end position="261"/>
    </location>
</feature>
<dbReference type="OrthoDB" id="5852688at2759"/>
<comment type="caution">
    <text evidence="3">The sequence shown here is derived from an EMBL/GenBank/DDBJ whole genome shotgun (WGS) entry which is preliminary data.</text>
</comment>
<proteinExistence type="predicted"/>
<keyword evidence="2" id="KW-0812">Transmembrane</keyword>